<evidence type="ECO:0000259" key="4">
    <source>
        <dbReference type="SMART" id="SM00796"/>
    </source>
</evidence>
<dbReference type="GO" id="GO:0016787">
    <property type="term" value="F:hydrolase activity"/>
    <property type="evidence" value="ECO:0007669"/>
    <property type="project" value="UniProtKB-KW"/>
</dbReference>
<dbReference type="InterPro" id="IPR010016">
    <property type="entry name" value="PxpB"/>
</dbReference>
<dbReference type="Gene3D" id="3.30.1360.40">
    <property type="match status" value="1"/>
</dbReference>
<dbReference type="InterPro" id="IPR029000">
    <property type="entry name" value="Cyclophilin-like_dom_sf"/>
</dbReference>
<keyword evidence="3" id="KW-0067">ATP-binding</keyword>
<reference evidence="5 6" key="1">
    <citation type="submission" date="2017-08" db="EMBL/GenBank/DDBJ databases">
        <title>Virgibacillus indicus sp. nov. and Virgibacillus profoundi sp. nov, two moderately halophilic bacteria isolated from marine sediment by using the Microfluidic Streak Plate.</title>
        <authorList>
            <person name="Xu B."/>
            <person name="Hu B."/>
            <person name="Wang J."/>
            <person name="Zhu Y."/>
            <person name="Huang L."/>
            <person name="Du W."/>
            <person name="Huang Y."/>
        </authorList>
    </citation>
    <scope>NUCLEOTIDE SEQUENCE [LARGE SCALE GENOMIC DNA]</scope>
    <source>
        <strain evidence="5 6">IO3-P3-H5</strain>
    </source>
</reference>
<dbReference type="AlphaFoldDB" id="A0A2A2IJ02"/>
<sequence length="232" mass="26349">MQAVGDSAVKVNFTGRVTPELNTAIQSFCHKLEQVLIDGVIEWVPAFDSVTIYYQPQKLVYKEITEKINDLFEMPAVQNERSSRTIQVPVLYGGLYAPDLERVAEYNGLNVNDVIRIHQEKEYLVYMLGFLPGFPYLGGLDKRIATPRLEEPRAKTFAGAVGIAHEQTGIYPVESPGGWNIIGKTPLELFDQDKFLFRLGDHIQFYSVEENVFAQIKEQIRNDTFKMIITEG</sequence>
<keyword evidence="6" id="KW-1185">Reference proteome</keyword>
<gene>
    <name evidence="5" type="ORF">CIL05_04575</name>
</gene>
<evidence type="ECO:0000313" key="5">
    <source>
        <dbReference type="EMBL" id="PAV31073.1"/>
    </source>
</evidence>
<protein>
    <recommendedName>
        <fullName evidence="4">Carboxyltransferase domain-containing protein</fullName>
    </recommendedName>
</protein>
<dbReference type="InterPro" id="IPR003833">
    <property type="entry name" value="CT_C_D"/>
</dbReference>
<dbReference type="Proteomes" id="UP000218887">
    <property type="component" value="Unassembled WGS sequence"/>
</dbReference>
<dbReference type="GO" id="GO:0005524">
    <property type="term" value="F:ATP binding"/>
    <property type="evidence" value="ECO:0007669"/>
    <property type="project" value="UniProtKB-KW"/>
</dbReference>
<dbReference type="SUPFAM" id="SSF50891">
    <property type="entry name" value="Cyclophilin-like"/>
    <property type="match status" value="1"/>
</dbReference>
<feature type="domain" description="Carboxyltransferase" evidence="4">
    <location>
        <begin position="1"/>
        <end position="197"/>
    </location>
</feature>
<dbReference type="OrthoDB" id="9778567at2"/>
<dbReference type="PANTHER" id="PTHR34698:SF2">
    <property type="entry name" value="5-OXOPROLINASE SUBUNIT B"/>
    <property type="match status" value="1"/>
</dbReference>
<evidence type="ECO:0000313" key="6">
    <source>
        <dbReference type="Proteomes" id="UP000218887"/>
    </source>
</evidence>
<organism evidence="5 6">
    <name type="scientific">Virgibacillus profundi</name>
    <dbReference type="NCBI Taxonomy" id="2024555"/>
    <lineage>
        <taxon>Bacteria</taxon>
        <taxon>Bacillati</taxon>
        <taxon>Bacillota</taxon>
        <taxon>Bacilli</taxon>
        <taxon>Bacillales</taxon>
        <taxon>Bacillaceae</taxon>
        <taxon>Virgibacillus</taxon>
    </lineage>
</organism>
<proteinExistence type="predicted"/>
<keyword evidence="2" id="KW-0378">Hydrolase</keyword>
<dbReference type="NCBIfam" id="TIGR00370">
    <property type="entry name" value="5-oxoprolinase subunit PxpB"/>
    <property type="match status" value="1"/>
</dbReference>
<dbReference type="EMBL" id="NPOA01000002">
    <property type="protein sequence ID" value="PAV31073.1"/>
    <property type="molecule type" value="Genomic_DNA"/>
</dbReference>
<dbReference type="PANTHER" id="PTHR34698">
    <property type="entry name" value="5-OXOPROLINASE SUBUNIT B"/>
    <property type="match status" value="1"/>
</dbReference>
<accession>A0A2A2IJ02</accession>
<name>A0A2A2IJ02_9BACI</name>
<dbReference type="SMART" id="SM00796">
    <property type="entry name" value="AHS1"/>
    <property type="match status" value="1"/>
</dbReference>
<dbReference type="Pfam" id="PF02682">
    <property type="entry name" value="CT_C_D"/>
    <property type="match status" value="1"/>
</dbReference>
<evidence type="ECO:0000256" key="1">
    <source>
        <dbReference type="ARBA" id="ARBA00022741"/>
    </source>
</evidence>
<dbReference type="Gene3D" id="2.40.100.10">
    <property type="entry name" value="Cyclophilin-like"/>
    <property type="match status" value="1"/>
</dbReference>
<keyword evidence="1" id="KW-0547">Nucleotide-binding</keyword>
<comment type="caution">
    <text evidence="5">The sequence shown here is derived from an EMBL/GenBank/DDBJ whole genome shotgun (WGS) entry which is preliminary data.</text>
</comment>
<evidence type="ECO:0000256" key="2">
    <source>
        <dbReference type="ARBA" id="ARBA00022801"/>
    </source>
</evidence>
<dbReference type="SUPFAM" id="SSF160467">
    <property type="entry name" value="PH0987 N-terminal domain-like"/>
    <property type="match status" value="1"/>
</dbReference>
<evidence type="ECO:0000256" key="3">
    <source>
        <dbReference type="ARBA" id="ARBA00022840"/>
    </source>
</evidence>